<dbReference type="InterPro" id="IPR029055">
    <property type="entry name" value="Ntn_hydrolases_N"/>
</dbReference>
<proteinExistence type="inferred from homology"/>
<evidence type="ECO:0000313" key="7">
    <source>
        <dbReference type="EMBL" id="TGY93072.1"/>
    </source>
</evidence>
<evidence type="ECO:0000256" key="2">
    <source>
        <dbReference type="ARBA" id="ARBA00022729"/>
    </source>
</evidence>
<feature type="active site" description="Nucleophile" evidence="5">
    <location>
        <position position="219"/>
    </location>
</feature>
<gene>
    <name evidence="7" type="ORF">E5162_08400</name>
</gene>
<dbReference type="GO" id="GO:0046872">
    <property type="term" value="F:metal ion binding"/>
    <property type="evidence" value="ECO:0007669"/>
    <property type="project" value="UniProtKB-KW"/>
</dbReference>
<feature type="binding site" evidence="6">
    <location>
        <position position="474"/>
    </location>
    <ligand>
        <name>Ca(2+)</name>
        <dbReference type="ChEBI" id="CHEBI:29108"/>
    </ligand>
</feature>
<evidence type="ECO:0000256" key="1">
    <source>
        <dbReference type="ARBA" id="ARBA00006586"/>
    </source>
</evidence>
<evidence type="ECO:0000256" key="3">
    <source>
        <dbReference type="ARBA" id="ARBA00022801"/>
    </source>
</evidence>
<dbReference type="InterPro" id="IPR014395">
    <property type="entry name" value="Pen/GL7ACA/AHL_acylase"/>
</dbReference>
<dbReference type="PIRSF" id="PIRSF001227">
    <property type="entry name" value="Pen_acylase"/>
    <property type="match status" value="1"/>
</dbReference>
<comment type="cofactor">
    <cofactor evidence="6">
        <name>Ca(2+)</name>
        <dbReference type="ChEBI" id="CHEBI:29108"/>
    </cofactor>
    <text evidence="6">Binds 1 Ca(2+) ion per dimer.</text>
</comment>
<feature type="binding site" evidence="6">
    <location>
        <position position="292"/>
    </location>
    <ligand>
        <name>Ca(2+)</name>
        <dbReference type="ChEBI" id="CHEBI:29108"/>
    </ligand>
</feature>
<dbReference type="InterPro" id="IPR043147">
    <property type="entry name" value="Penicillin_amidase_A-knob"/>
</dbReference>
<dbReference type="GO" id="GO:0017000">
    <property type="term" value="P:antibiotic biosynthetic process"/>
    <property type="evidence" value="ECO:0007669"/>
    <property type="project" value="InterPro"/>
</dbReference>
<keyword evidence="4" id="KW-0865">Zymogen</keyword>
<dbReference type="Gene3D" id="1.10.439.10">
    <property type="entry name" value="Penicillin Amidohydrolase, domain 1"/>
    <property type="match status" value="1"/>
</dbReference>
<dbReference type="Gene3D" id="2.30.120.10">
    <property type="match status" value="1"/>
</dbReference>
<dbReference type="GO" id="GO:0016811">
    <property type="term" value="F:hydrolase activity, acting on carbon-nitrogen (but not peptide) bonds, in linear amides"/>
    <property type="evidence" value="ECO:0007669"/>
    <property type="project" value="InterPro"/>
</dbReference>
<evidence type="ECO:0008006" key="9">
    <source>
        <dbReference type="Google" id="ProtNLM"/>
    </source>
</evidence>
<evidence type="ECO:0000256" key="5">
    <source>
        <dbReference type="PIRSR" id="PIRSR001227-1"/>
    </source>
</evidence>
<dbReference type="InterPro" id="IPR002692">
    <property type="entry name" value="S45"/>
</dbReference>
<keyword evidence="2" id="KW-0732">Signal</keyword>
<keyword evidence="6" id="KW-0106">Calcium</keyword>
<dbReference type="EMBL" id="SRXV01000002">
    <property type="protein sequence ID" value="TGY93072.1"/>
    <property type="molecule type" value="Genomic_DNA"/>
</dbReference>
<dbReference type="Proteomes" id="UP000305451">
    <property type="component" value="Unassembled WGS sequence"/>
</dbReference>
<organism evidence="7 8">
    <name type="scientific">Marinicauda pacifica</name>
    <dbReference type="NCBI Taxonomy" id="1133559"/>
    <lineage>
        <taxon>Bacteria</taxon>
        <taxon>Pseudomonadati</taxon>
        <taxon>Pseudomonadota</taxon>
        <taxon>Alphaproteobacteria</taxon>
        <taxon>Maricaulales</taxon>
        <taxon>Maricaulaceae</taxon>
        <taxon>Marinicauda</taxon>
    </lineage>
</organism>
<keyword evidence="6" id="KW-0479">Metal-binding</keyword>
<protein>
    <recommendedName>
        <fullName evidence="9">Acylase</fullName>
    </recommendedName>
</protein>
<accession>A0A4S2HC62</accession>
<reference evidence="7 8" key="1">
    <citation type="journal article" date="2013" name="Int. J. Syst. Evol. Microbiol.">
        <title>Marinicauda pacifica gen. nov., sp. nov., a prosthecate alphaproteobacterium of the family Hyphomonadaceae isolated from deep seawater.</title>
        <authorList>
            <person name="Zhang X.Y."/>
            <person name="Li G.W."/>
            <person name="Wang C.S."/>
            <person name="Zhang Y.J."/>
            <person name="Xu X.W."/>
            <person name="Li H."/>
            <person name="Liu A."/>
            <person name="Liu C."/>
            <person name="Xie B.B."/>
            <person name="Qin Q.L."/>
            <person name="Xu Z."/>
            <person name="Chen X.L."/>
            <person name="Zhou B.C."/>
            <person name="Zhang Y.Z."/>
        </authorList>
    </citation>
    <scope>NUCLEOTIDE SEQUENCE [LARGE SCALE GENOMIC DNA]</scope>
    <source>
        <strain evidence="7 8">P-1 km-3</strain>
    </source>
</reference>
<evidence type="ECO:0000256" key="6">
    <source>
        <dbReference type="PIRSR" id="PIRSR001227-2"/>
    </source>
</evidence>
<keyword evidence="8" id="KW-1185">Reference proteome</keyword>
<evidence type="ECO:0000313" key="8">
    <source>
        <dbReference type="Proteomes" id="UP000305451"/>
    </source>
</evidence>
<keyword evidence="3" id="KW-0378">Hydrolase</keyword>
<dbReference type="Pfam" id="PF01804">
    <property type="entry name" value="Penicil_amidase"/>
    <property type="match status" value="1"/>
</dbReference>
<dbReference type="Gene3D" id="3.60.20.10">
    <property type="entry name" value="Glutamine Phosphoribosylpyrophosphate, subunit 1, domain 1"/>
    <property type="match status" value="1"/>
</dbReference>
<dbReference type="SUPFAM" id="SSF56235">
    <property type="entry name" value="N-terminal nucleophile aminohydrolases (Ntn hydrolases)"/>
    <property type="match status" value="1"/>
</dbReference>
<dbReference type="InterPro" id="IPR043146">
    <property type="entry name" value="Penicillin_amidase_N_B-knob"/>
</dbReference>
<comment type="similarity">
    <text evidence="1">Belongs to the peptidase S45 family.</text>
</comment>
<dbReference type="PANTHER" id="PTHR34218">
    <property type="entry name" value="PEPTIDASE S45 PENICILLIN AMIDASE"/>
    <property type="match status" value="1"/>
</dbReference>
<evidence type="ECO:0000256" key="4">
    <source>
        <dbReference type="ARBA" id="ARBA00023145"/>
    </source>
</evidence>
<name>A0A4S2HC62_9PROT</name>
<dbReference type="PANTHER" id="PTHR34218:SF3">
    <property type="entry name" value="ACYL-HOMOSERINE LACTONE ACYLASE PVDQ"/>
    <property type="match status" value="1"/>
</dbReference>
<dbReference type="Gene3D" id="1.10.1400.10">
    <property type="match status" value="1"/>
</dbReference>
<sequence>MGMLRFVGFGLAAVLAAAIVAAFALGLRLTPGLERDFDPESAREMAAGYSAEIVRDEWGVPRIIGVSDADAAFGLAYAHAEDDFETIQASLRAGLGAGMIAANEEEARTSYLVQLLRIREDVEAGYETELSQEARAFAEGYAAGLNLYAANHPGERVSRDLFPVTGQDVVALSSFFSPLFYGFGDTVAEIMAPQAERDPAQGQALQVFLQEGSNVALGSNAFAIAPSRSADGATRLIVNSHQPTDGALAWYESHLISGEGLNFAGGLFPGAPVLHLGTNPDLGYAATVNYPDLIDVYALTVSEDGDSYELDGEMRDFDRRTARMTVRLFGPFGWQVTRPADWSAHGPVLHADHGSFAVRHATMGDIRFGEQAFAMMKARSLDEFENALEMGAMGNTNRIVADRHGRIARFYVARMPDRLPDAGVDWTGILPGDRSDLIWEDFAPVSALPHMIDPEAGYVLDANHSPFEVTLGADDPDPADYPAEFGIETNMTNRALRATSLLAGDLDGRTTQGELIQIKYDDAYDAESLAAQLRDAIASTPFEDAAVREAAERAGAWTLSASRENRGAGLVLMTYYMTEGEDVLAEVETAFPLAVDWLTAHHGRIDPEWGEINRLMRGEVNLPLDGGPDTLRAVYGDPQDDGTLRMVAGDGLTYFVEWRADGTQSVLATHQYGASNRPGTDHYTTQMEMFASEGLRPVPMSEAAVRRAAVEIYRPGEE</sequence>
<dbReference type="InterPro" id="IPR023343">
    <property type="entry name" value="Penicillin_amidase_dom1"/>
</dbReference>
<dbReference type="AlphaFoldDB" id="A0A4S2HC62"/>
<comment type="caution">
    <text evidence="7">The sequence shown here is derived from an EMBL/GenBank/DDBJ whole genome shotgun (WGS) entry which is preliminary data.</text>
</comment>
<feature type="binding site" evidence="6">
    <location>
        <position position="295"/>
    </location>
    <ligand>
        <name>Ca(2+)</name>
        <dbReference type="ChEBI" id="CHEBI:29108"/>
    </ligand>
</feature>